<dbReference type="KEGG" id="pmaw:MACH26_27010"/>
<gene>
    <name evidence="3" type="ORF">MACH26_27010</name>
</gene>
<keyword evidence="1" id="KW-0812">Transmembrane</keyword>
<dbReference type="Pfam" id="PF00144">
    <property type="entry name" value="Beta-lactamase"/>
    <property type="match status" value="1"/>
</dbReference>
<evidence type="ECO:0000256" key="1">
    <source>
        <dbReference type="SAM" id="Phobius"/>
    </source>
</evidence>
<dbReference type="EMBL" id="AP027272">
    <property type="protein sequence ID" value="BDX07180.1"/>
    <property type="molecule type" value="Genomic_DNA"/>
</dbReference>
<dbReference type="InterPro" id="IPR050789">
    <property type="entry name" value="Diverse_Enzym_Activities"/>
</dbReference>
<keyword evidence="1" id="KW-1133">Transmembrane helix</keyword>
<dbReference type="RefSeq" id="WP_338293164.1">
    <property type="nucleotide sequence ID" value="NZ_AP027272.1"/>
</dbReference>
<dbReference type="InterPro" id="IPR001466">
    <property type="entry name" value="Beta-lactam-related"/>
</dbReference>
<dbReference type="Gene3D" id="3.40.710.10">
    <property type="entry name" value="DD-peptidase/beta-lactamase superfamily"/>
    <property type="match status" value="1"/>
</dbReference>
<protein>
    <recommendedName>
        <fullName evidence="2">Beta-lactamase-related domain-containing protein</fullName>
    </recommendedName>
</protein>
<keyword evidence="4" id="KW-1185">Reference proteome</keyword>
<dbReference type="InterPro" id="IPR012338">
    <property type="entry name" value="Beta-lactam/transpept-like"/>
</dbReference>
<dbReference type="SUPFAM" id="SSF56601">
    <property type="entry name" value="beta-lactamase/transpeptidase-like"/>
    <property type="match status" value="1"/>
</dbReference>
<organism evidence="3 4">
    <name type="scientific">Planctobacterium marinum</name>
    <dbReference type="NCBI Taxonomy" id="1631968"/>
    <lineage>
        <taxon>Bacteria</taxon>
        <taxon>Pseudomonadati</taxon>
        <taxon>Pseudomonadota</taxon>
        <taxon>Gammaproteobacteria</taxon>
        <taxon>Alteromonadales</taxon>
        <taxon>Alteromonadaceae</taxon>
        <taxon>Planctobacterium</taxon>
    </lineage>
</organism>
<accession>A0AA48HYY1</accession>
<reference evidence="3" key="1">
    <citation type="submission" date="2023-01" db="EMBL/GenBank/DDBJ databases">
        <title>Complete genome sequence of Planctobacterium marinum strain Dej080120_11.</title>
        <authorList>
            <person name="Ueki S."/>
            <person name="Maruyama F."/>
        </authorList>
    </citation>
    <scope>NUCLEOTIDE SEQUENCE</scope>
    <source>
        <strain evidence="3">Dej080120_11</strain>
    </source>
</reference>
<feature type="transmembrane region" description="Helical" evidence="1">
    <location>
        <begin position="388"/>
        <end position="409"/>
    </location>
</feature>
<keyword evidence="1" id="KW-0472">Membrane</keyword>
<dbReference type="Proteomes" id="UP001333710">
    <property type="component" value="Chromosome"/>
</dbReference>
<evidence type="ECO:0000313" key="3">
    <source>
        <dbReference type="EMBL" id="BDX07180.1"/>
    </source>
</evidence>
<evidence type="ECO:0000259" key="2">
    <source>
        <dbReference type="Pfam" id="PF00144"/>
    </source>
</evidence>
<feature type="domain" description="Beta-lactamase-related" evidence="2">
    <location>
        <begin position="46"/>
        <end position="358"/>
    </location>
</feature>
<dbReference type="AlphaFoldDB" id="A0AA48HYY1"/>
<evidence type="ECO:0000313" key="4">
    <source>
        <dbReference type="Proteomes" id="UP001333710"/>
    </source>
</evidence>
<name>A0AA48HYY1_9ALTE</name>
<dbReference type="PANTHER" id="PTHR43283">
    <property type="entry name" value="BETA-LACTAMASE-RELATED"/>
    <property type="match status" value="1"/>
</dbReference>
<sequence>MKILFKRILLLLSLLLLWSVVALYGGLSGWWLKPLAHKDDVNGFTSAIERKLATEVRGNVALVLIESGEVVYENYNHSLDEINRETLFPVASMSKFFTALGVLEFTEKYQASLDQPVAELINGWQLPESPFDHSKVTLSALLSHTAGLTDSLGFADYQNAEDVPNLIDSLNAPQAIDGVRAITVGFEPGSEWAYSGGGYLITELVVEEQTDMAFESWMQQSVFAPTGMSRATYDPISTLDNHSKSYDKVGTAAPLYYYASPAATGLSLSAHDLVQLLSSDLISRHSQALTQPIGNKLGAPIWGLGAMLYAPLDDAQGQSNKGQFIFGHDGSNEPAINSTLRINPSSGDALIVLSTGGDFLASQIGYEWVLWQSGYPDFLHFERAIASAWQPMFSGFVVIVMLLMARLIFAKRKQKRH</sequence>
<proteinExistence type="predicted"/>